<dbReference type="STRING" id="1194083.BN12_120010"/>
<dbReference type="PANTHER" id="PTHR43767">
    <property type="entry name" value="LONG-CHAIN-FATTY-ACID--COA LIGASE"/>
    <property type="match status" value="1"/>
</dbReference>
<keyword evidence="4" id="KW-1185">Reference proteome</keyword>
<dbReference type="EC" id="6.2.1.3" evidence="3"/>
<keyword evidence="3" id="KW-0436">Ligase</keyword>
<dbReference type="InterPro" id="IPR000873">
    <property type="entry name" value="AMP-dep_synth/lig_dom"/>
</dbReference>
<dbReference type="PANTHER" id="PTHR43767:SF1">
    <property type="entry name" value="NONRIBOSOMAL PEPTIDE SYNTHASE PES1 (EUROFUNG)-RELATED"/>
    <property type="match status" value="1"/>
</dbReference>
<dbReference type="InterPro" id="IPR050237">
    <property type="entry name" value="ATP-dep_AMP-bd_enzyme"/>
</dbReference>
<dbReference type="InterPro" id="IPR025110">
    <property type="entry name" value="AMP-bd_C"/>
</dbReference>
<sequence>MSAQSQASFADVIEAHVADLRRRQSATRPAVVPDEVRYPYGERTLPEYVSHWAAVSPDKPAVVCAGETTTYAALDDRVRRAAGGLRALGVSAGDRVAVDLPNSTEFVVTMLAALRLGAVHVPVNPMFTPEELAYELTDSGAAVLVTFPALLPAVRSVRAATPLEHVVVVPLGAGQADPDGPGGGESAWGDLVVHAPITDCATDLDALAALNYTGGTTGFPKGCQHTQRHMLYTAAAAATSIGLGAEDEFSALCYLPIFWIAGEDLGILLPVVLGGTSVLMARWDAGTALRLLAEHRVRTMCGTVENYLEILDRDDLADHDLSALIDPNAVSFVRKMDPEVRRRWRDRVGSHSLLREASYGLTETNTLDTSPWGLAEGDRDLLEEPVFCGVPVPGTDIVVVDWETGLPVSVGESGEILVRSPAVTTGYWNNPEATAEQLVDGWLHTGDNGRLDEAGCLHYLGRRKEMIKVKGMSVFPAEIEMALGRHPAVGSVAVVPAAHPDKGEQPVAFVTLVGRGVDAATLEAYAAEHLSRYKVPVVVVVDDFPMTTTGKIRKVELEQLAQEAVDART</sequence>
<evidence type="ECO:0000259" key="2">
    <source>
        <dbReference type="Pfam" id="PF13193"/>
    </source>
</evidence>
<dbReference type="Proteomes" id="UP000035721">
    <property type="component" value="Unassembled WGS sequence"/>
</dbReference>
<protein>
    <submittedName>
        <fullName evidence="3">AMP-dependent synthetase and ligase</fullName>
        <ecNumber evidence="3">6.2.1.3</ecNumber>
    </submittedName>
</protein>
<organism evidence="3 4">
    <name type="scientific">Nostocoides japonicum T1-X7</name>
    <dbReference type="NCBI Taxonomy" id="1194083"/>
    <lineage>
        <taxon>Bacteria</taxon>
        <taxon>Bacillati</taxon>
        <taxon>Actinomycetota</taxon>
        <taxon>Actinomycetes</taxon>
        <taxon>Micrococcales</taxon>
        <taxon>Intrasporangiaceae</taxon>
        <taxon>Nostocoides</taxon>
    </lineage>
</organism>
<dbReference type="SUPFAM" id="SSF56801">
    <property type="entry name" value="Acetyl-CoA synthetase-like"/>
    <property type="match status" value="1"/>
</dbReference>
<name>A0A077LSW7_9MICO</name>
<proteinExistence type="predicted"/>
<dbReference type="InterPro" id="IPR045851">
    <property type="entry name" value="AMP-bd_C_sf"/>
</dbReference>
<dbReference type="RefSeq" id="WP_048555922.1">
    <property type="nucleotide sequence ID" value="NZ_HF570958.1"/>
</dbReference>
<gene>
    <name evidence="3" type="ORF">BN12_120010</name>
</gene>
<accession>A0A077LSW7</accession>
<dbReference type="PROSITE" id="PS00455">
    <property type="entry name" value="AMP_BINDING"/>
    <property type="match status" value="1"/>
</dbReference>
<dbReference type="Pfam" id="PF13193">
    <property type="entry name" value="AMP-binding_C"/>
    <property type="match status" value="1"/>
</dbReference>
<reference evidence="3 4" key="1">
    <citation type="journal article" date="2013" name="ISME J.">
        <title>A metabolic model for members of the genus Tetrasphaera involved in enhanced biological phosphorus removal.</title>
        <authorList>
            <person name="Kristiansen R."/>
            <person name="Nguyen H.T.T."/>
            <person name="Saunders A.M."/>
            <person name="Nielsen J.L."/>
            <person name="Wimmer R."/>
            <person name="Le V.Q."/>
            <person name="McIlroy S.J."/>
            <person name="Petrovski S."/>
            <person name="Seviour R.J."/>
            <person name="Calteau A."/>
            <person name="Nielsen K.L."/>
            <person name="Nielsen P.H."/>
        </authorList>
    </citation>
    <scope>NUCLEOTIDE SEQUENCE [LARGE SCALE GENOMIC DNA]</scope>
    <source>
        <strain evidence="3 4">T1-X7</strain>
    </source>
</reference>
<evidence type="ECO:0000313" key="3">
    <source>
        <dbReference type="EMBL" id="CCH76328.1"/>
    </source>
</evidence>
<evidence type="ECO:0000313" key="4">
    <source>
        <dbReference type="Proteomes" id="UP000035721"/>
    </source>
</evidence>
<comment type="caution">
    <text evidence="3">The sequence shown here is derived from an EMBL/GenBank/DDBJ whole genome shotgun (WGS) entry which is preliminary data.</text>
</comment>
<dbReference type="EMBL" id="CAJB01000024">
    <property type="protein sequence ID" value="CCH76328.1"/>
    <property type="molecule type" value="Genomic_DNA"/>
</dbReference>
<feature type="domain" description="AMP-dependent synthetase/ligase" evidence="1">
    <location>
        <begin position="51"/>
        <end position="428"/>
    </location>
</feature>
<dbReference type="InterPro" id="IPR042099">
    <property type="entry name" value="ANL_N_sf"/>
</dbReference>
<dbReference type="AlphaFoldDB" id="A0A077LSW7"/>
<dbReference type="Gene3D" id="3.40.50.12780">
    <property type="entry name" value="N-terminal domain of ligase-like"/>
    <property type="match status" value="1"/>
</dbReference>
<feature type="domain" description="AMP-binding enzyme C-terminal" evidence="2">
    <location>
        <begin position="478"/>
        <end position="551"/>
    </location>
</feature>
<dbReference type="OrthoDB" id="9803968at2"/>
<dbReference type="GO" id="GO:0004467">
    <property type="term" value="F:long-chain fatty acid-CoA ligase activity"/>
    <property type="evidence" value="ECO:0007669"/>
    <property type="project" value="UniProtKB-EC"/>
</dbReference>
<dbReference type="InterPro" id="IPR020845">
    <property type="entry name" value="AMP-binding_CS"/>
</dbReference>
<dbReference type="Gene3D" id="3.30.300.30">
    <property type="match status" value="1"/>
</dbReference>
<evidence type="ECO:0000259" key="1">
    <source>
        <dbReference type="Pfam" id="PF00501"/>
    </source>
</evidence>
<dbReference type="Pfam" id="PF00501">
    <property type="entry name" value="AMP-binding"/>
    <property type="match status" value="1"/>
</dbReference>